<protein>
    <submittedName>
        <fullName evidence="1">2743_t:CDS:1</fullName>
    </submittedName>
</protein>
<name>A0ACA9PSZ5_9GLOM</name>
<organism evidence="1 2">
    <name type="scientific">Dentiscutata heterogama</name>
    <dbReference type="NCBI Taxonomy" id="1316150"/>
    <lineage>
        <taxon>Eukaryota</taxon>
        <taxon>Fungi</taxon>
        <taxon>Fungi incertae sedis</taxon>
        <taxon>Mucoromycota</taxon>
        <taxon>Glomeromycotina</taxon>
        <taxon>Glomeromycetes</taxon>
        <taxon>Diversisporales</taxon>
        <taxon>Gigasporaceae</taxon>
        <taxon>Dentiscutata</taxon>
    </lineage>
</organism>
<feature type="non-terminal residue" evidence="1">
    <location>
        <position position="1"/>
    </location>
</feature>
<proteinExistence type="predicted"/>
<dbReference type="Proteomes" id="UP000789702">
    <property type="component" value="Unassembled WGS sequence"/>
</dbReference>
<keyword evidence="2" id="KW-1185">Reference proteome</keyword>
<gene>
    <name evidence="1" type="ORF">DHETER_LOCUS12959</name>
</gene>
<evidence type="ECO:0000313" key="1">
    <source>
        <dbReference type="EMBL" id="CAG8723307.1"/>
    </source>
</evidence>
<sequence length="54" mass="6350">WNKAPMINELAFEAVEQTFQDTDVFSMIKLKRYAVIPESGWLYFSDLENLHEPS</sequence>
<dbReference type="EMBL" id="CAJVPU010033773">
    <property type="protein sequence ID" value="CAG8723307.1"/>
    <property type="molecule type" value="Genomic_DNA"/>
</dbReference>
<accession>A0ACA9PSZ5</accession>
<comment type="caution">
    <text evidence="1">The sequence shown here is derived from an EMBL/GenBank/DDBJ whole genome shotgun (WGS) entry which is preliminary data.</text>
</comment>
<evidence type="ECO:0000313" key="2">
    <source>
        <dbReference type="Proteomes" id="UP000789702"/>
    </source>
</evidence>
<reference evidence="1" key="1">
    <citation type="submission" date="2021-06" db="EMBL/GenBank/DDBJ databases">
        <authorList>
            <person name="Kallberg Y."/>
            <person name="Tangrot J."/>
            <person name="Rosling A."/>
        </authorList>
    </citation>
    <scope>NUCLEOTIDE SEQUENCE</scope>
    <source>
        <strain evidence="1">IL203A</strain>
    </source>
</reference>